<dbReference type="InterPro" id="IPR025873">
    <property type="entry name" value="Metal-bd_dom_prd"/>
</dbReference>
<evidence type="ECO:0000313" key="3">
    <source>
        <dbReference type="Proteomes" id="UP000177506"/>
    </source>
</evidence>
<proteinExistence type="predicted"/>
<gene>
    <name evidence="2" type="ORF">BEN49_15085</name>
</gene>
<comment type="caution">
    <text evidence="2">The sequence shown here is derived from an EMBL/GenBank/DDBJ whole genome shotgun (WGS) entry which is preliminary data.</text>
</comment>
<organism evidence="2 3">
    <name type="scientific">Hymenobacter coccineus</name>
    <dbReference type="NCBI Taxonomy" id="1908235"/>
    <lineage>
        <taxon>Bacteria</taxon>
        <taxon>Pseudomonadati</taxon>
        <taxon>Bacteroidota</taxon>
        <taxon>Cytophagia</taxon>
        <taxon>Cytophagales</taxon>
        <taxon>Hymenobacteraceae</taxon>
        <taxon>Hymenobacter</taxon>
    </lineage>
</organism>
<dbReference type="Proteomes" id="UP000177506">
    <property type="component" value="Unassembled WGS sequence"/>
</dbReference>
<accession>A0A1G1SSQ4</accession>
<dbReference type="Pfam" id="PF14455">
    <property type="entry name" value="Metal_CEHH"/>
    <property type="match status" value="1"/>
</dbReference>
<evidence type="ECO:0000259" key="1">
    <source>
        <dbReference type="Pfam" id="PF14455"/>
    </source>
</evidence>
<feature type="domain" description="Metal binding" evidence="1">
    <location>
        <begin position="7"/>
        <end position="177"/>
    </location>
</feature>
<protein>
    <recommendedName>
        <fullName evidence="1">Metal binding domain-containing protein</fullName>
    </recommendedName>
</protein>
<sequence length="212" mass="23486">MPRSQFVSPAVSRAKFDQEVVIFRSREDAQRARGVLLLKAEFPYVLIAFAAPRVRPMPLAFAVRIDFTNYDVEPPSIQFVDPLSGTPLRAEELTASFVRQLSPGTPAGPNGEPAIQPENQGLLVHYGPEDYPFLCLPGVYEYHKHAAHTGNDWLLHRGLGEGRLGFLIDNLHKYGVQGMAGLVPQVHIAQNGIQGFTFNFGQVMLAYDHHPA</sequence>
<keyword evidence="3" id="KW-1185">Reference proteome</keyword>
<dbReference type="AlphaFoldDB" id="A0A1G1SSQ4"/>
<name>A0A1G1SSQ4_9BACT</name>
<dbReference type="EMBL" id="MDZA01000443">
    <property type="protein sequence ID" value="OGX81656.1"/>
    <property type="molecule type" value="Genomic_DNA"/>
</dbReference>
<reference evidence="2 3" key="1">
    <citation type="submission" date="2016-08" db="EMBL/GenBank/DDBJ databases">
        <title>Hymenobacter coccineus sp. nov., Hymenobacter lapidarius sp. nov. and Hymenobacter glacialis sp. nov., isolated from Antarctic soil.</title>
        <authorList>
            <person name="Sedlacek I."/>
            <person name="Kralova S."/>
            <person name="Kyrova K."/>
            <person name="Maslanova I."/>
            <person name="Stankova E."/>
            <person name="Vrbovska V."/>
            <person name="Nemec M."/>
            <person name="Bartak M."/>
            <person name="Svec P."/>
            <person name="Busse H.-J."/>
            <person name="Pantucek R."/>
        </authorList>
    </citation>
    <scope>NUCLEOTIDE SEQUENCE [LARGE SCALE GENOMIC DNA]</scope>
    <source>
        <strain evidence="2 3">CCM 8649</strain>
    </source>
</reference>
<evidence type="ECO:0000313" key="2">
    <source>
        <dbReference type="EMBL" id="OGX81656.1"/>
    </source>
</evidence>